<dbReference type="PANTHER" id="PTHR36029:SF1">
    <property type="entry name" value="PROTEIN TPLATE"/>
    <property type="match status" value="1"/>
</dbReference>
<evidence type="ECO:0000313" key="2">
    <source>
        <dbReference type="Proteomes" id="UP001293593"/>
    </source>
</evidence>
<comment type="caution">
    <text evidence="1">The sequence shown here is derived from an EMBL/GenBank/DDBJ whole genome shotgun (WGS) entry which is preliminary data.</text>
</comment>
<dbReference type="InterPro" id="IPR037501">
    <property type="entry name" value="TPLATE"/>
</dbReference>
<proteinExistence type="predicted"/>
<protein>
    <submittedName>
        <fullName evidence="1">Uncharacterized protein</fullName>
    </submittedName>
</protein>
<dbReference type="AlphaFoldDB" id="A0AAE1NAG2"/>
<accession>A0AAE1NAG2</accession>
<keyword evidence="2" id="KW-1185">Reference proteome</keyword>
<dbReference type="Proteomes" id="UP001293593">
    <property type="component" value="Unassembled WGS sequence"/>
</dbReference>
<reference evidence="1" key="1">
    <citation type="submission" date="2023-10" db="EMBL/GenBank/DDBJ databases">
        <title>Chromosome-level genome of the transformable northern wattle, Acacia crassicarpa.</title>
        <authorList>
            <person name="Massaro I."/>
            <person name="Sinha N.R."/>
            <person name="Poethig S."/>
            <person name="Leichty A.R."/>
        </authorList>
    </citation>
    <scope>NUCLEOTIDE SEQUENCE</scope>
    <source>
        <strain evidence="1">Acra3RX</strain>
        <tissue evidence="1">Leaf</tissue>
    </source>
</reference>
<name>A0AAE1NAG2_9FABA</name>
<sequence length="133" mass="14392">MEILFAEIQADICSNDALRQSGALLQALKQSAAGNDISVISKSAVEEIVATPASAVCKKLAFDLIRFTRLIPDLWETVCTGVRSDFHFPDPDVTAAAVSILAAIPSYRLGKLITDCNKEISDCFDSPSDNLRF</sequence>
<dbReference type="GO" id="GO:0006897">
    <property type="term" value="P:endocytosis"/>
    <property type="evidence" value="ECO:0007669"/>
    <property type="project" value="InterPro"/>
</dbReference>
<dbReference type="EMBL" id="JAWXYG010000001">
    <property type="protein sequence ID" value="KAK4285091.1"/>
    <property type="molecule type" value="Genomic_DNA"/>
</dbReference>
<evidence type="ECO:0000313" key="1">
    <source>
        <dbReference type="EMBL" id="KAK4285091.1"/>
    </source>
</evidence>
<gene>
    <name evidence="1" type="ORF">QN277_001834</name>
</gene>
<dbReference type="PANTHER" id="PTHR36029">
    <property type="entry name" value="TSET COMPLEX MEMBER TSTA"/>
    <property type="match status" value="1"/>
</dbReference>
<organism evidence="1 2">
    <name type="scientific">Acacia crassicarpa</name>
    <name type="common">northern wattle</name>
    <dbReference type="NCBI Taxonomy" id="499986"/>
    <lineage>
        <taxon>Eukaryota</taxon>
        <taxon>Viridiplantae</taxon>
        <taxon>Streptophyta</taxon>
        <taxon>Embryophyta</taxon>
        <taxon>Tracheophyta</taxon>
        <taxon>Spermatophyta</taxon>
        <taxon>Magnoliopsida</taxon>
        <taxon>eudicotyledons</taxon>
        <taxon>Gunneridae</taxon>
        <taxon>Pentapetalae</taxon>
        <taxon>rosids</taxon>
        <taxon>fabids</taxon>
        <taxon>Fabales</taxon>
        <taxon>Fabaceae</taxon>
        <taxon>Caesalpinioideae</taxon>
        <taxon>mimosoid clade</taxon>
        <taxon>Acacieae</taxon>
        <taxon>Acacia</taxon>
    </lineage>
</organism>